<dbReference type="EMBL" id="JNBS01001077">
    <property type="protein sequence ID" value="OQS02793.1"/>
    <property type="molecule type" value="Genomic_DNA"/>
</dbReference>
<feature type="transmembrane region" description="Helical" evidence="1">
    <location>
        <begin position="479"/>
        <end position="501"/>
    </location>
</feature>
<dbReference type="Proteomes" id="UP000243217">
    <property type="component" value="Unassembled WGS sequence"/>
</dbReference>
<feature type="transmembrane region" description="Helical" evidence="1">
    <location>
        <begin position="428"/>
        <end position="447"/>
    </location>
</feature>
<evidence type="ECO:0000313" key="2">
    <source>
        <dbReference type="EMBL" id="OQS02793.1"/>
    </source>
</evidence>
<evidence type="ECO:0000256" key="1">
    <source>
        <dbReference type="SAM" id="Phobius"/>
    </source>
</evidence>
<evidence type="ECO:0000313" key="3">
    <source>
        <dbReference type="Proteomes" id="UP000243217"/>
    </source>
</evidence>
<protein>
    <recommendedName>
        <fullName evidence="4">Transmembrane protein</fullName>
    </recommendedName>
</protein>
<organism evidence="2 3">
    <name type="scientific">Thraustotheca clavata</name>
    <dbReference type="NCBI Taxonomy" id="74557"/>
    <lineage>
        <taxon>Eukaryota</taxon>
        <taxon>Sar</taxon>
        <taxon>Stramenopiles</taxon>
        <taxon>Oomycota</taxon>
        <taxon>Saprolegniomycetes</taxon>
        <taxon>Saprolegniales</taxon>
        <taxon>Achlyaceae</taxon>
        <taxon>Thraustotheca</taxon>
    </lineage>
</organism>
<feature type="transmembrane region" description="Helical" evidence="1">
    <location>
        <begin position="283"/>
        <end position="301"/>
    </location>
</feature>
<sequence length="764" mass="85773">FIICIEMSALYQIQDDLARVKEKKPFMTTFNKIYDGIVMLIGIGIIILNWAVNDYIGKANCFKTPIATSNNAADLEAQYTFPKGQSISDMSKIGIWMLNYTIDSLMRKEAAVYSVYVGSFPLSTTPDVCSLFKATYAADLAKSSIVRIGVASNSLMFVRGDAISHTFSDDTTTNLANSSMTASQLNDLGYYPARSNVDVRLTVNVPLANTSEPQNQKVSFYRVFPKSFCTGCSVVTEMGFGYCNMTFMYNDTLKIVTITKSSNLLGSTMKVALIMDESKFTSASHYLKFIAILFAVGGYLASRRTVQWKEFDISQTESLSSRILRTVSPKYFPYPSDALRFDMFCYNSDLFVFLFSAAVLLDMQYGLYYSKTINLWNTDEPQFMYSVLMFGISMRFLWLNCATIKLLKLTWNTISTATYNGESKVMSFFNLSSVTSLYLSSILLFYIPQYIAYNNVVTINLDNRVDNLDPVIVDPLQSYYIRSVPVVIVGGLVNIFGILLWDHTVCYKKWQLLAKNSLGRQAIYNSSSIFCDYLFGIELDLEGDHTTTILHCKARRLSTLQWFFMNHMILFGLPEKELRAKKKTAFGTMTIKTNSTTPQEDQLPNGKYLFVQDGDHHLHLVDDHLSELTATNEYVRQANCFKTSIATPSSTRDLEAQYTFPNGRGISDMSRIAIWMVNYTIAAIINRDGVDIYLINVGTYPLTPAIDMCGIFKASYAADLSKSNNVNLSVAVNSPMFILGDAISHTFSDTSVNLANSSMKALKI</sequence>
<feature type="transmembrane region" description="Helical" evidence="1">
    <location>
        <begin position="383"/>
        <end position="407"/>
    </location>
</feature>
<reference evidence="2 3" key="1">
    <citation type="journal article" date="2014" name="Genome Biol. Evol.">
        <title>The secreted proteins of Achlya hypogyna and Thraustotheca clavata identify the ancestral oomycete secretome and reveal gene acquisitions by horizontal gene transfer.</title>
        <authorList>
            <person name="Misner I."/>
            <person name="Blouin N."/>
            <person name="Leonard G."/>
            <person name="Richards T.A."/>
            <person name="Lane C.E."/>
        </authorList>
    </citation>
    <scope>NUCLEOTIDE SEQUENCE [LARGE SCALE GENOMIC DNA]</scope>
    <source>
        <strain evidence="2 3">ATCC 34112</strain>
    </source>
</reference>
<dbReference type="AlphaFoldDB" id="A0A1V9ZXP3"/>
<keyword evidence="3" id="KW-1185">Reference proteome</keyword>
<feature type="non-terminal residue" evidence="2">
    <location>
        <position position="1"/>
    </location>
</feature>
<keyword evidence="1" id="KW-0812">Transmembrane</keyword>
<evidence type="ECO:0008006" key="4">
    <source>
        <dbReference type="Google" id="ProtNLM"/>
    </source>
</evidence>
<accession>A0A1V9ZXP3</accession>
<proteinExistence type="predicted"/>
<feature type="transmembrane region" description="Helical" evidence="1">
    <location>
        <begin position="350"/>
        <end position="368"/>
    </location>
</feature>
<keyword evidence="1" id="KW-0472">Membrane</keyword>
<name>A0A1V9ZXP3_9STRA</name>
<gene>
    <name evidence="2" type="ORF">THRCLA_04874</name>
</gene>
<keyword evidence="1" id="KW-1133">Transmembrane helix</keyword>
<comment type="caution">
    <text evidence="2">The sequence shown here is derived from an EMBL/GenBank/DDBJ whole genome shotgun (WGS) entry which is preliminary data.</text>
</comment>
<feature type="transmembrane region" description="Helical" evidence="1">
    <location>
        <begin position="33"/>
        <end position="52"/>
    </location>
</feature>